<reference evidence="1 2" key="1">
    <citation type="submission" date="2016-10" db="EMBL/GenBank/DDBJ databases">
        <title>The High Quality Genome of Vibrio splendidus K08M4.</title>
        <authorList>
            <person name="Wendling C."/>
            <person name="Chibani C.M."/>
            <person name="Hertel R."/>
            <person name="Sproer C."/>
            <person name="Bunk B."/>
            <person name="Overmann J."/>
            <person name="Roth O."/>
            <person name="Liesegang H."/>
        </authorList>
    </citation>
    <scope>NUCLEOTIDE SEQUENCE [LARGE SCALE GENOMIC DNA]</scope>
    <source>
        <strain evidence="1 2">K08M4</strain>
    </source>
</reference>
<evidence type="ECO:0000313" key="1">
    <source>
        <dbReference type="EMBL" id="ARP37830.1"/>
    </source>
</evidence>
<organism evidence="1 2">
    <name type="scientific">Vibrio syngnathi</name>
    <dbReference type="NCBI Taxonomy" id="3034029"/>
    <lineage>
        <taxon>Bacteria</taxon>
        <taxon>Pseudomonadati</taxon>
        <taxon>Pseudomonadota</taxon>
        <taxon>Gammaproteobacteria</taxon>
        <taxon>Vibrionales</taxon>
        <taxon>Vibrionaceae</taxon>
        <taxon>Vibrio</taxon>
    </lineage>
</organism>
<sequence length="51" mass="5463">MSGFNILLTYQPLDRTDGGQQHDLAIAYLTALPSTGTTELAWEPLGPLSTS</sequence>
<accession>A0AA34TMZ1</accession>
<name>A0AA34TMZ1_9VIBR</name>
<dbReference type="Proteomes" id="UP000194136">
    <property type="component" value="Chromosome 1"/>
</dbReference>
<dbReference type="KEGG" id="vsy:K08M4_10710"/>
<gene>
    <name evidence="1" type="ORF">K08M4_10710</name>
</gene>
<dbReference type="EMBL" id="CP017916">
    <property type="protein sequence ID" value="ARP37830.1"/>
    <property type="molecule type" value="Genomic_DNA"/>
</dbReference>
<dbReference type="AlphaFoldDB" id="A0AA34TMZ1"/>
<keyword evidence="2" id="KW-1185">Reference proteome</keyword>
<proteinExistence type="predicted"/>
<protein>
    <submittedName>
        <fullName evidence="1">Uncharacterized protein</fullName>
    </submittedName>
</protein>
<evidence type="ECO:0000313" key="2">
    <source>
        <dbReference type="Proteomes" id="UP000194136"/>
    </source>
</evidence>